<dbReference type="RefSeq" id="WP_061997682.1">
    <property type="nucleotide sequence ID" value="NZ_JAUOQI010000004.1"/>
</dbReference>
<dbReference type="AlphaFoldDB" id="A0AAW7Z3J2"/>
<organism evidence="1 2">
    <name type="scientific">Alteromonas stellipolaris</name>
    <dbReference type="NCBI Taxonomy" id="233316"/>
    <lineage>
        <taxon>Bacteria</taxon>
        <taxon>Pseudomonadati</taxon>
        <taxon>Pseudomonadota</taxon>
        <taxon>Gammaproteobacteria</taxon>
        <taxon>Alteromonadales</taxon>
        <taxon>Alteromonadaceae</taxon>
        <taxon>Alteromonas/Salinimonas group</taxon>
        <taxon>Alteromonas</taxon>
    </lineage>
</organism>
<dbReference type="EMBL" id="JAUOQI010000004">
    <property type="protein sequence ID" value="MDO6577111.1"/>
    <property type="molecule type" value="Genomic_DNA"/>
</dbReference>
<sequence>MNDLLVKFLIAMDKDEKLKQQYISDPKGTAKAFGLSDADIQICAKNDVDAIKSRCEAEGADTLEISHSK</sequence>
<gene>
    <name evidence="1" type="ORF">Q4527_06890</name>
</gene>
<evidence type="ECO:0008006" key="3">
    <source>
        <dbReference type="Google" id="ProtNLM"/>
    </source>
</evidence>
<reference evidence="1" key="1">
    <citation type="submission" date="2023-07" db="EMBL/GenBank/DDBJ databases">
        <title>Genome content predicts the carbon catabolic preferences of heterotrophic bacteria.</title>
        <authorList>
            <person name="Gralka M."/>
        </authorList>
    </citation>
    <scope>NUCLEOTIDE SEQUENCE</scope>
    <source>
        <strain evidence="1">F2M12</strain>
    </source>
</reference>
<proteinExistence type="predicted"/>
<name>A0AAW7Z3J2_9ALTE</name>
<dbReference type="Proteomes" id="UP001170717">
    <property type="component" value="Unassembled WGS sequence"/>
</dbReference>
<protein>
    <recommendedName>
        <fullName evidence="3">Extradiol ring-cleavage dioxygenase LigAB LigA subunit domain-containing protein</fullName>
    </recommendedName>
</protein>
<evidence type="ECO:0000313" key="1">
    <source>
        <dbReference type="EMBL" id="MDO6577111.1"/>
    </source>
</evidence>
<evidence type="ECO:0000313" key="2">
    <source>
        <dbReference type="Proteomes" id="UP001170717"/>
    </source>
</evidence>
<comment type="caution">
    <text evidence="1">The sequence shown here is derived from an EMBL/GenBank/DDBJ whole genome shotgun (WGS) entry which is preliminary data.</text>
</comment>
<accession>A0AAW7Z3J2</accession>